<comment type="caution">
    <text evidence="3">The sequence shown here is derived from an EMBL/GenBank/DDBJ whole genome shotgun (WGS) entry which is preliminary data.</text>
</comment>
<evidence type="ECO:0000256" key="1">
    <source>
        <dbReference type="SAM" id="SignalP"/>
    </source>
</evidence>
<sequence length="250" mass="27260">MTNSFPFKTLLVCLVQAGSVFFAAVGQAQSTSEVGIGIGGLVYKGDLAPSYQFKNNRPALTAFYRRDISAPITLRGAVTGGLLRADDANVKDSNGRTAPLSAARQANMKGRLVEVSGALEYNFFDFHNRKEKIHFTPYVMVGLAGFYANTTTQSVGDGGAAFNKRGGMLGIAVPAGFGLKLALSRHWNLGLEAGARKTFTDELDHASLQTPVLVNRHDQDWYFYNGISVSYTFYKIHCPDAYKENSQLLR</sequence>
<dbReference type="EMBL" id="BAABDJ010000007">
    <property type="protein sequence ID" value="GAA4001478.1"/>
    <property type="molecule type" value="Genomic_DNA"/>
</dbReference>
<keyword evidence="4" id="KW-1185">Reference proteome</keyword>
<feature type="chain" id="PRO_5045080123" evidence="1">
    <location>
        <begin position="24"/>
        <end position="250"/>
    </location>
</feature>
<evidence type="ECO:0000259" key="2">
    <source>
        <dbReference type="Pfam" id="PF19573"/>
    </source>
</evidence>
<keyword evidence="1" id="KW-0732">Signal</keyword>
<dbReference type="SUPFAM" id="SSF56925">
    <property type="entry name" value="OMPA-like"/>
    <property type="match status" value="1"/>
</dbReference>
<dbReference type="Pfam" id="PF19573">
    <property type="entry name" value="DUF6089"/>
    <property type="match status" value="1"/>
</dbReference>
<evidence type="ECO:0000313" key="3">
    <source>
        <dbReference type="EMBL" id="GAA4001478.1"/>
    </source>
</evidence>
<name>A0ABP7RSY9_9BACT</name>
<reference evidence="4" key="1">
    <citation type="journal article" date="2019" name="Int. J. Syst. Evol. Microbiol.">
        <title>The Global Catalogue of Microorganisms (GCM) 10K type strain sequencing project: providing services to taxonomists for standard genome sequencing and annotation.</title>
        <authorList>
            <consortium name="The Broad Institute Genomics Platform"/>
            <consortium name="The Broad Institute Genome Sequencing Center for Infectious Disease"/>
            <person name="Wu L."/>
            <person name="Ma J."/>
        </authorList>
    </citation>
    <scope>NUCLEOTIDE SEQUENCE [LARGE SCALE GENOMIC DNA]</scope>
    <source>
        <strain evidence="4">JCM 17224</strain>
    </source>
</reference>
<gene>
    <name evidence="3" type="ORF">GCM10022408_10920</name>
</gene>
<dbReference type="RefSeq" id="WP_345071523.1">
    <property type="nucleotide sequence ID" value="NZ_BAABDJ010000007.1"/>
</dbReference>
<dbReference type="Proteomes" id="UP001500567">
    <property type="component" value="Unassembled WGS sequence"/>
</dbReference>
<protein>
    <submittedName>
        <fullName evidence="3">DUF6089 family protein</fullName>
    </submittedName>
</protein>
<dbReference type="Gene3D" id="2.40.160.20">
    <property type="match status" value="1"/>
</dbReference>
<feature type="domain" description="DUF6089" evidence="2">
    <location>
        <begin position="25"/>
        <end position="238"/>
    </location>
</feature>
<dbReference type="InterPro" id="IPR011250">
    <property type="entry name" value="OMP/PagP_B-barrel"/>
</dbReference>
<organism evidence="3 4">
    <name type="scientific">Hymenobacter fastidiosus</name>
    <dbReference type="NCBI Taxonomy" id="486264"/>
    <lineage>
        <taxon>Bacteria</taxon>
        <taxon>Pseudomonadati</taxon>
        <taxon>Bacteroidota</taxon>
        <taxon>Cytophagia</taxon>
        <taxon>Cytophagales</taxon>
        <taxon>Hymenobacteraceae</taxon>
        <taxon>Hymenobacter</taxon>
    </lineage>
</organism>
<accession>A0ABP7RSY9</accession>
<feature type="signal peptide" evidence="1">
    <location>
        <begin position="1"/>
        <end position="23"/>
    </location>
</feature>
<evidence type="ECO:0000313" key="4">
    <source>
        <dbReference type="Proteomes" id="UP001500567"/>
    </source>
</evidence>
<dbReference type="InterPro" id="IPR045743">
    <property type="entry name" value="DUF6089"/>
</dbReference>
<proteinExistence type="predicted"/>